<keyword evidence="2" id="KW-1185">Reference proteome</keyword>
<dbReference type="EMBL" id="CP002568">
    <property type="protein sequence ID" value="ADZ68926.1"/>
    <property type="molecule type" value="Genomic_DNA"/>
</dbReference>
<dbReference type="Proteomes" id="UP000008130">
    <property type="component" value="Chromosome"/>
</dbReference>
<proteinExistence type="predicted"/>
<dbReference type="KEGG" id="pgv:SL003B_0491"/>
<evidence type="ECO:0000313" key="1">
    <source>
        <dbReference type="EMBL" id="ADZ68926.1"/>
    </source>
</evidence>
<reference evidence="1 2" key="1">
    <citation type="journal article" date="2011" name="J. Bacteriol.">
        <title>Complete genome sequence of Polymorphum gilvum SL003B-26A1T, a crude oil-degrading bacterium from oil-polluted saline soil.</title>
        <authorList>
            <person name="Li S.G."/>
            <person name="Tang Y.Q."/>
            <person name="Nie Y."/>
            <person name="Cai M."/>
            <person name="Wu X.L."/>
        </authorList>
    </citation>
    <scope>NUCLEOTIDE SEQUENCE [LARGE SCALE GENOMIC DNA]</scope>
    <source>
        <strain evidence="2">LMG 25793 / CGMCC 1.9160 / SL003B-26A1</strain>
    </source>
</reference>
<organism evidence="1 2">
    <name type="scientific">Polymorphum gilvum (strain LMG 25793 / CGMCC 1.9160 / SL003B-26A1)</name>
    <dbReference type="NCBI Taxonomy" id="991905"/>
    <lineage>
        <taxon>Bacteria</taxon>
        <taxon>Pseudomonadati</taxon>
        <taxon>Pseudomonadota</taxon>
        <taxon>Alphaproteobacteria</taxon>
        <taxon>Rhodobacterales</taxon>
        <taxon>Paracoccaceae</taxon>
        <taxon>Polymorphum</taxon>
    </lineage>
</organism>
<sequence length="99" mass="11463">MVCDNAFAEEQYYQLQNKTLICATPEEYREIFSRLAESHVDLKSSSDALEGTRCDWIDQGRTLRINEIEQKFFLAHVSIIDQEADGTRQQGWVGLSEFK</sequence>
<dbReference type="HOGENOM" id="CLU_2317785_0_0_5"/>
<evidence type="ECO:0000313" key="2">
    <source>
        <dbReference type="Proteomes" id="UP000008130"/>
    </source>
</evidence>
<name>F2J3U4_POLGS</name>
<protein>
    <submittedName>
        <fullName evidence="1">Uncharacterized protein</fullName>
    </submittedName>
</protein>
<dbReference type="AlphaFoldDB" id="F2J3U4"/>
<gene>
    <name evidence="1" type="ordered locus">SL003B_0491</name>
</gene>
<dbReference type="STRING" id="991905.SL003B_0491"/>
<accession>F2J3U4</accession>